<dbReference type="InterPro" id="IPR001279">
    <property type="entry name" value="Metallo-B-lactamas"/>
</dbReference>
<dbReference type="PANTHER" id="PTHR43084:SF1">
    <property type="entry name" value="PERSULFIDE DIOXYGENASE ETHE1, MITOCHONDRIAL"/>
    <property type="match status" value="1"/>
</dbReference>
<dbReference type="SUPFAM" id="SSF56281">
    <property type="entry name" value="Metallo-hydrolase/oxidoreductase"/>
    <property type="match status" value="1"/>
</dbReference>
<name>A0A1H3JCI3_EUBBA</name>
<keyword evidence="3" id="KW-1185">Reference proteome</keyword>
<dbReference type="Proteomes" id="UP000199652">
    <property type="component" value="Unassembled WGS sequence"/>
</dbReference>
<dbReference type="STRING" id="1528.SAMN04488579_12830"/>
<dbReference type="AlphaFoldDB" id="A0A1H3JCI3"/>
<reference evidence="3" key="1">
    <citation type="submission" date="2016-10" db="EMBL/GenBank/DDBJ databases">
        <authorList>
            <person name="Varghese N."/>
            <person name="Submissions S."/>
        </authorList>
    </citation>
    <scope>NUCLEOTIDE SEQUENCE [LARGE SCALE GENOMIC DNA]</scope>
    <source>
        <strain evidence="3">VPI 5359</strain>
    </source>
</reference>
<dbReference type="PANTHER" id="PTHR43084">
    <property type="entry name" value="PERSULFIDE DIOXYGENASE ETHE1"/>
    <property type="match status" value="1"/>
</dbReference>
<sequence length="299" mass="34035">MLQCHHVSGNTYYLATARSCIPFYLLDATHAVLMDSGLADSDQNILLAFFERKKIWIHSILTTHAHIDHVGNHRVFQEKHQSKLYLSLFNAAVCSNPLGLKAYFYGNSYSEMCRYAQSMFFTPDCVFSKDAASITIEGAVFEILDLPGHSPEHLGFVTPDGVAYLGDLLINREMIAKTRVPYSMCCSVDLACKKDAARLNYPHYLISHKGLYEDIQPLIAENCLMWEQKLQQLEKLVDSELSYECLLGKAFKIYGINLSSMRSSIISERSIRSMLQYLTESQRIIHFLKNGIIHFKPCE</sequence>
<feature type="domain" description="Metallo-beta-lactamase" evidence="1">
    <location>
        <begin position="19"/>
        <end position="208"/>
    </location>
</feature>
<protein>
    <submittedName>
        <fullName evidence="2">Metallo-beta-lactamase superfamily protein</fullName>
    </submittedName>
</protein>
<dbReference type="SMART" id="SM00849">
    <property type="entry name" value="Lactamase_B"/>
    <property type="match status" value="1"/>
</dbReference>
<dbReference type="InterPro" id="IPR036866">
    <property type="entry name" value="RibonucZ/Hydroxyglut_hydro"/>
</dbReference>
<gene>
    <name evidence="2" type="ORF">SAMN04488579_12830</name>
</gene>
<dbReference type="Gene3D" id="3.60.15.10">
    <property type="entry name" value="Ribonuclease Z/Hydroxyacylglutathione hydrolase-like"/>
    <property type="match status" value="1"/>
</dbReference>
<dbReference type="RefSeq" id="WP_090246985.1">
    <property type="nucleotide sequence ID" value="NZ_FNOU01000028.1"/>
</dbReference>
<evidence type="ECO:0000259" key="1">
    <source>
        <dbReference type="SMART" id="SM00849"/>
    </source>
</evidence>
<evidence type="ECO:0000313" key="3">
    <source>
        <dbReference type="Proteomes" id="UP000199652"/>
    </source>
</evidence>
<dbReference type="InterPro" id="IPR051682">
    <property type="entry name" value="Mito_Persulfide_Diox"/>
</dbReference>
<dbReference type="EMBL" id="FNOU01000028">
    <property type="protein sequence ID" value="SDY37279.1"/>
    <property type="molecule type" value="Genomic_DNA"/>
</dbReference>
<dbReference type="GO" id="GO:0006749">
    <property type="term" value="P:glutathione metabolic process"/>
    <property type="evidence" value="ECO:0007669"/>
    <property type="project" value="TreeGrafter"/>
</dbReference>
<accession>A0A1H3JCI3</accession>
<evidence type="ECO:0000313" key="2">
    <source>
        <dbReference type="EMBL" id="SDY37279.1"/>
    </source>
</evidence>
<dbReference type="Pfam" id="PF00753">
    <property type="entry name" value="Lactamase_B"/>
    <property type="match status" value="1"/>
</dbReference>
<dbReference type="OrthoDB" id="9802248at2"/>
<dbReference type="GO" id="GO:0070813">
    <property type="term" value="P:hydrogen sulfide metabolic process"/>
    <property type="evidence" value="ECO:0007669"/>
    <property type="project" value="TreeGrafter"/>
</dbReference>
<dbReference type="GO" id="GO:0050313">
    <property type="term" value="F:sulfur dioxygenase activity"/>
    <property type="evidence" value="ECO:0007669"/>
    <property type="project" value="TreeGrafter"/>
</dbReference>
<organism evidence="2 3">
    <name type="scientific">Eubacterium barkeri</name>
    <name type="common">Clostridium barkeri</name>
    <dbReference type="NCBI Taxonomy" id="1528"/>
    <lineage>
        <taxon>Bacteria</taxon>
        <taxon>Bacillati</taxon>
        <taxon>Bacillota</taxon>
        <taxon>Clostridia</taxon>
        <taxon>Eubacteriales</taxon>
        <taxon>Eubacteriaceae</taxon>
        <taxon>Eubacterium</taxon>
    </lineage>
</organism>
<proteinExistence type="predicted"/>